<gene>
    <name evidence="7" type="ORF">CVIRNUC_007460</name>
</gene>
<dbReference type="Proteomes" id="UP001314263">
    <property type="component" value="Unassembled WGS sequence"/>
</dbReference>
<sequence length="330" mass="34001">MVDVGGVFLAVLSAILNGTFGTLSKVKRVQEAQVPPPIFNFWMCVGILISSAPALAAGQEFTAWGLLSGAFFVISMASTLFAINLLGLSTASGVWCGIAVVVSFTFGVKGAGDVIHSPGLAAPGLVILVAGIAGIALNGQVAARRHETQETEKEVAEDADVENNAALLNSKSNESKGKRVTTSLAGLLTALVAGIFGGLVLAPMTYAHEEATGIPFVPSMALGVFITAPIVTVGLILAGQAPWNLFPKASALPGILAGCLWNGGNMCSILATQNPNVGLAIAYPIMQSGLCIAGLWGIILFRELRGREQVGYWISSVVLIVGATLLTLSK</sequence>
<dbReference type="GO" id="GO:0015144">
    <property type="term" value="F:carbohydrate transmembrane transporter activity"/>
    <property type="evidence" value="ECO:0007669"/>
    <property type="project" value="InterPro"/>
</dbReference>
<feature type="transmembrane region" description="Helical" evidence="6">
    <location>
        <begin position="90"/>
        <end position="108"/>
    </location>
</feature>
<dbReference type="Pfam" id="PF07857">
    <property type="entry name" value="TMEM144"/>
    <property type="match status" value="1"/>
</dbReference>
<evidence type="ECO:0000256" key="5">
    <source>
        <dbReference type="ARBA" id="ARBA00023136"/>
    </source>
</evidence>
<feature type="transmembrane region" description="Helical" evidence="6">
    <location>
        <begin position="216"/>
        <end position="238"/>
    </location>
</feature>
<keyword evidence="5 6" id="KW-0472">Membrane</keyword>
<dbReference type="GO" id="GO:0016020">
    <property type="term" value="C:membrane"/>
    <property type="evidence" value="ECO:0007669"/>
    <property type="project" value="UniProtKB-SubCell"/>
</dbReference>
<evidence type="ECO:0000256" key="4">
    <source>
        <dbReference type="ARBA" id="ARBA00022989"/>
    </source>
</evidence>
<feature type="transmembrane region" description="Helical" evidence="6">
    <location>
        <begin position="250"/>
        <end position="271"/>
    </location>
</feature>
<organism evidence="7 8">
    <name type="scientific">Coccomyxa viridis</name>
    <dbReference type="NCBI Taxonomy" id="1274662"/>
    <lineage>
        <taxon>Eukaryota</taxon>
        <taxon>Viridiplantae</taxon>
        <taxon>Chlorophyta</taxon>
        <taxon>core chlorophytes</taxon>
        <taxon>Trebouxiophyceae</taxon>
        <taxon>Trebouxiophyceae incertae sedis</taxon>
        <taxon>Coccomyxaceae</taxon>
        <taxon>Coccomyxa</taxon>
    </lineage>
</organism>
<feature type="transmembrane region" description="Helical" evidence="6">
    <location>
        <begin position="38"/>
        <end position="57"/>
    </location>
</feature>
<dbReference type="AlphaFoldDB" id="A0AAV1IBL3"/>
<evidence type="ECO:0000256" key="1">
    <source>
        <dbReference type="ARBA" id="ARBA00004141"/>
    </source>
</evidence>
<comment type="caution">
    <text evidence="7">The sequence shown here is derived from an EMBL/GenBank/DDBJ whole genome shotgun (WGS) entry which is preliminary data.</text>
</comment>
<feature type="transmembrane region" description="Helical" evidence="6">
    <location>
        <begin position="184"/>
        <end position="204"/>
    </location>
</feature>
<feature type="transmembrane region" description="Helical" evidence="6">
    <location>
        <begin position="310"/>
        <end position="328"/>
    </location>
</feature>
<evidence type="ECO:0000313" key="8">
    <source>
        <dbReference type="Proteomes" id="UP001314263"/>
    </source>
</evidence>
<comment type="similarity">
    <text evidence="2">Belongs to the TMEM144 family.</text>
</comment>
<keyword evidence="4 6" id="KW-1133">Transmembrane helix</keyword>
<keyword evidence="8" id="KW-1185">Reference proteome</keyword>
<name>A0AAV1IBL3_9CHLO</name>
<feature type="transmembrane region" description="Helical" evidence="6">
    <location>
        <begin position="277"/>
        <end position="298"/>
    </location>
</feature>
<feature type="transmembrane region" description="Helical" evidence="6">
    <location>
        <begin position="63"/>
        <end position="83"/>
    </location>
</feature>
<evidence type="ECO:0000313" key="7">
    <source>
        <dbReference type="EMBL" id="CAK0784256.1"/>
    </source>
</evidence>
<dbReference type="InterPro" id="IPR010651">
    <property type="entry name" value="Sugar_transport"/>
</dbReference>
<accession>A0AAV1IBL3</accession>
<evidence type="ECO:0000256" key="6">
    <source>
        <dbReference type="SAM" id="Phobius"/>
    </source>
</evidence>
<evidence type="ECO:0000256" key="3">
    <source>
        <dbReference type="ARBA" id="ARBA00022692"/>
    </source>
</evidence>
<dbReference type="InterPro" id="IPR012435">
    <property type="entry name" value="TMEM144"/>
</dbReference>
<feature type="transmembrane region" description="Helical" evidence="6">
    <location>
        <begin position="6"/>
        <end position="26"/>
    </location>
</feature>
<keyword evidence="3 6" id="KW-0812">Transmembrane</keyword>
<comment type="subcellular location">
    <subcellularLocation>
        <location evidence="1">Membrane</location>
        <topology evidence="1">Multi-pass membrane protein</topology>
    </subcellularLocation>
</comment>
<dbReference type="PANTHER" id="PTHR16119:SF22">
    <property type="entry name" value="EAMA DOMAIN-CONTAINING PROTEIN"/>
    <property type="match status" value="1"/>
</dbReference>
<evidence type="ECO:0000256" key="2">
    <source>
        <dbReference type="ARBA" id="ARBA00005731"/>
    </source>
</evidence>
<dbReference type="EMBL" id="CAUYUE010000010">
    <property type="protein sequence ID" value="CAK0784256.1"/>
    <property type="molecule type" value="Genomic_DNA"/>
</dbReference>
<reference evidence="7 8" key="1">
    <citation type="submission" date="2023-10" db="EMBL/GenBank/DDBJ databases">
        <authorList>
            <person name="Maclean D."/>
            <person name="Macfadyen A."/>
        </authorList>
    </citation>
    <scope>NUCLEOTIDE SEQUENCE [LARGE SCALE GENOMIC DNA]</scope>
</reference>
<dbReference type="PANTHER" id="PTHR16119">
    <property type="entry name" value="TRANSMEMBRANE PROTEIN 144"/>
    <property type="match status" value="1"/>
</dbReference>
<feature type="transmembrane region" description="Helical" evidence="6">
    <location>
        <begin position="120"/>
        <end position="137"/>
    </location>
</feature>
<proteinExistence type="inferred from homology"/>
<protein>
    <submittedName>
        <fullName evidence="7">Uncharacterized protein</fullName>
    </submittedName>
</protein>